<dbReference type="Proteomes" id="UP000515733">
    <property type="component" value="Chromosome"/>
</dbReference>
<protein>
    <recommendedName>
        <fullName evidence="3">DnrO protein</fullName>
    </recommendedName>
</protein>
<organism evidence="1 2">
    <name type="scientific">Denitratisoma oestradiolicum</name>
    <dbReference type="NCBI Taxonomy" id="311182"/>
    <lineage>
        <taxon>Bacteria</taxon>
        <taxon>Pseudomonadati</taxon>
        <taxon>Pseudomonadota</taxon>
        <taxon>Betaproteobacteria</taxon>
        <taxon>Nitrosomonadales</taxon>
        <taxon>Sterolibacteriaceae</taxon>
        <taxon>Denitratisoma</taxon>
    </lineage>
</organism>
<dbReference type="KEGG" id="doe:DENOEST_1748"/>
<dbReference type="EMBL" id="LR778301">
    <property type="protein sequence ID" value="CAB1368913.1"/>
    <property type="molecule type" value="Genomic_DNA"/>
</dbReference>
<accession>A0A6S6XSF2</accession>
<dbReference type="AlphaFoldDB" id="A0A6S6XSF2"/>
<evidence type="ECO:0000313" key="1">
    <source>
        <dbReference type="EMBL" id="CAB1368913.1"/>
    </source>
</evidence>
<sequence length="188" mass="20551">MAKLKKRYRRNHCQLNAPINHHPFWRITPMKPYLLTVLTMLTLAAAGPSFAANEAHDHGHGTTSATLQLNAGKKWETDAPLRKAMGDIRQSMASSLHAIHENKLTSKSYGALAKKVEDAVGNMVAKCKLGTQADEQLHLIIADLLAGAEQMAGKVKQAKRMDGAVKVIGALDNYGKYFDDPGFQPIAH</sequence>
<evidence type="ECO:0000313" key="2">
    <source>
        <dbReference type="Proteomes" id="UP000515733"/>
    </source>
</evidence>
<evidence type="ECO:0008006" key="3">
    <source>
        <dbReference type="Google" id="ProtNLM"/>
    </source>
</evidence>
<name>A0A6S6XSF2_9PROT</name>
<reference evidence="1 2" key="1">
    <citation type="submission" date="2020-03" db="EMBL/GenBank/DDBJ databases">
        <authorList>
            <consortium name="Genoscope - CEA"/>
            <person name="William W."/>
        </authorList>
    </citation>
    <scope>NUCLEOTIDE SEQUENCE [LARGE SCALE GENOMIC DNA]</scope>
    <source>
        <strain evidence="2">DSM 16959</strain>
    </source>
</reference>
<gene>
    <name evidence="1" type="ORF">DENOEST_1748</name>
</gene>
<keyword evidence="2" id="KW-1185">Reference proteome</keyword>
<proteinExistence type="predicted"/>